<dbReference type="AlphaFoldDB" id="A0A1L8FJT3"/>
<sequence>MKCILAFVIAVGILLTTCNAACFNQQPDGNQEGCLYKGKMHRLGSKFRTKDCMRCTCAMDGSMECCDISGRPVAYDEARCEVLFNKKTCMYRVVEKKDHSKECEHSMVG</sequence>
<proteinExistence type="inferred from homology"/>
<dbReference type="Proteomes" id="UP000186698">
    <property type="component" value="Chromosome 7L"/>
</dbReference>
<evidence type="ECO:0000256" key="2">
    <source>
        <dbReference type="ARBA" id="ARBA00010352"/>
    </source>
</evidence>
<dbReference type="InterPro" id="IPR008735">
    <property type="entry name" value="PSP94"/>
</dbReference>
<comment type="similarity">
    <text evidence="2">Belongs to the beta-microseminoprotein family.</text>
</comment>
<dbReference type="KEGG" id="xla:121395393"/>
<keyword evidence="4" id="KW-1015">Disulfide bond</keyword>
<dbReference type="Pfam" id="PF05825">
    <property type="entry name" value="PSP94"/>
    <property type="match status" value="1"/>
</dbReference>
<protein>
    <submittedName>
        <fullName evidence="6">Beta-microseminoprotein-like</fullName>
    </submittedName>
</protein>
<dbReference type="OMA" id="MECCDIS"/>
<name>A0A1L8FJT3_XENLA</name>
<gene>
    <name evidence="6" type="primary">LOC121395393</name>
</gene>
<dbReference type="PANTHER" id="PTHR10500:SF0">
    <property type="entry name" value="SCO-SPONDIN-LIKE"/>
    <property type="match status" value="1"/>
</dbReference>
<dbReference type="GeneID" id="121395393"/>
<keyword evidence="3" id="KW-0964">Secreted</keyword>
<evidence type="ECO:0000256" key="4">
    <source>
        <dbReference type="ARBA" id="ARBA00023157"/>
    </source>
</evidence>
<organism evidence="5 6">
    <name type="scientific">Xenopus laevis</name>
    <name type="common">African clawed frog</name>
    <dbReference type="NCBI Taxonomy" id="8355"/>
    <lineage>
        <taxon>Eukaryota</taxon>
        <taxon>Metazoa</taxon>
        <taxon>Chordata</taxon>
        <taxon>Craniata</taxon>
        <taxon>Vertebrata</taxon>
        <taxon>Euteleostomi</taxon>
        <taxon>Amphibia</taxon>
        <taxon>Batrachia</taxon>
        <taxon>Anura</taxon>
        <taxon>Pipoidea</taxon>
        <taxon>Pipidae</taxon>
        <taxon>Xenopodinae</taxon>
        <taxon>Xenopus</taxon>
        <taxon>Xenopus</taxon>
    </lineage>
</organism>
<dbReference type="Gene3D" id="2.10.70.10">
    <property type="entry name" value="Complement Module, domain 1"/>
    <property type="match status" value="1"/>
</dbReference>
<accession>A0A1L8FJT3</accession>
<dbReference type="CTD" id="121395393"/>
<dbReference type="Gene3D" id="2.20.25.590">
    <property type="match status" value="1"/>
</dbReference>
<keyword evidence="5" id="KW-1185">Reference proteome</keyword>
<evidence type="ECO:0000256" key="3">
    <source>
        <dbReference type="ARBA" id="ARBA00022525"/>
    </source>
</evidence>
<dbReference type="OrthoDB" id="9969981at2759"/>
<dbReference type="PaxDb" id="8355-A0A1L8FJT3"/>
<comment type="subcellular location">
    <subcellularLocation>
        <location evidence="1">Secreted</location>
    </subcellularLocation>
</comment>
<evidence type="ECO:0000256" key="1">
    <source>
        <dbReference type="ARBA" id="ARBA00004613"/>
    </source>
</evidence>
<dbReference type="GO" id="GO:0005576">
    <property type="term" value="C:extracellular region"/>
    <property type="evidence" value="ECO:0007669"/>
    <property type="project" value="UniProtKB-SubCell"/>
</dbReference>
<evidence type="ECO:0000313" key="5">
    <source>
        <dbReference type="Proteomes" id="UP000186698"/>
    </source>
</evidence>
<dbReference type="PANTHER" id="PTHR10500">
    <property type="entry name" value="BETA-MICROSEMINOPROTEIN"/>
    <property type="match status" value="1"/>
</dbReference>
<evidence type="ECO:0000313" key="6">
    <source>
        <dbReference type="RefSeq" id="XP_041424737.1"/>
    </source>
</evidence>
<reference evidence="6" key="1">
    <citation type="submission" date="2025-08" db="UniProtKB">
        <authorList>
            <consortium name="RefSeq"/>
        </authorList>
    </citation>
    <scope>IDENTIFICATION</scope>
    <source>
        <strain evidence="6">J_2021</strain>
        <tissue evidence="6">Erythrocytes</tissue>
    </source>
</reference>
<dbReference type="RefSeq" id="XP_041424737.1">
    <property type="nucleotide sequence ID" value="XM_041568803.1"/>
</dbReference>